<protein>
    <recommendedName>
        <fullName evidence="5">3-methyl-2-oxobutanoate hydroxymethyltransferase</fullName>
        <ecNumber evidence="5">2.1.2.11</ecNumber>
    </recommendedName>
    <alternativeName>
        <fullName evidence="5">Ketopantoate hydroxymethyltransferase</fullName>
        <shortName evidence="5">KPHMT</shortName>
    </alternativeName>
</protein>
<comment type="pathway">
    <text evidence="5">Cofactor biosynthesis; (R)-pantothenate biosynthesis; (R)-pantoate from 3-methyl-2-oxobutanoate: step 1/2.</text>
</comment>
<keyword evidence="5" id="KW-0963">Cytoplasm</keyword>
<dbReference type="PANTHER" id="PTHR20881">
    <property type="entry name" value="3-METHYL-2-OXOBUTANOATE HYDROXYMETHYLTRANSFERASE"/>
    <property type="match status" value="1"/>
</dbReference>
<feature type="binding site" evidence="5">
    <location>
        <position position="115"/>
    </location>
    <ligand>
        <name>3-methyl-2-oxobutanoate</name>
        <dbReference type="ChEBI" id="CHEBI:11851"/>
    </ligand>
</feature>
<feature type="binding site" evidence="5">
    <location>
        <position position="117"/>
    </location>
    <ligand>
        <name>Mg(2+)</name>
        <dbReference type="ChEBI" id="CHEBI:18420"/>
    </ligand>
</feature>
<comment type="similarity">
    <text evidence="1 5">Belongs to the PanB family.</text>
</comment>
<dbReference type="CDD" id="cd06557">
    <property type="entry name" value="KPHMT-like"/>
    <property type="match status" value="1"/>
</dbReference>
<accession>A0ABZ1C5X6</accession>
<feature type="active site" description="Proton acceptor" evidence="5">
    <location>
        <position position="184"/>
    </location>
</feature>
<reference evidence="6 7" key="2">
    <citation type="submission" date="2023-12" db="EMBL/GenBank/DDBJ databases">
        <title>Description of an unclassified Opitutus bacterium of Verrucomicrobiota.</title>
        <authorList>
            <person name="Zhang D.-F."/>
        </authorList>
    </citation>
    <scope>NUCLEOTIDE SEQUENCE [LARGE SCALE GENOMIC DNA]</scope>
    <source>
        <strain evidence="6 7">WL0086</strain>
    </source>
</reference>
<feature type="binding site" evidence="5">
    <location>
        <begin position="46"/>
        <end position="47"/>
    </location>
    <ligand>
        <name>3-methyl-2-oxobutanoate</name>
        <dbReference type="ChEBI" id="CHEBI:11851"/>
    </ligand>
</feature>
<evidence type="ECO:0000256" key="3">
    <source>
        <dbReference type="ARBA" id="ARBA00022655"/>
    </source>
</evidence>
<dbReference type="EC" id="2.1.2.11" evidence="5"/>
<dbReference type="GO" id="GO:0003864">
    <property type="term" value="F:3-methyl-2-oxobutanoate hydroxymethyltransferase activity"/>
    <property type="evidence" value="ECO:0007669"/>
    <property type="project" value="UniProtKB-EC"/>
</dbReference>
<dbReference type="Proteomes" id="UP000738431">
    <property type="component" value="Chromosome"/>
</dbReference>
<dbReference type="RefSeq" id="WP_221029453.1">
    <property type="nucleotide sequence ID" value="NZ_CP139781.1"/>
</dbReference>
<evidence type="ECO:0000313" key="7">
    <source>
        <dbReference type="Proteomes" id="UP000738431"/>
    </source>
</evidence>
<proteinExistence type="inferred from homology"/>
<organism evidence="6 7">
    <name type="scientific">Actomonas aquatica</name>
    <dbReference type="NCBI Taxonomy" id="2866162"/>
    <lineage>
        <taxon>Bacteria</taxon>
        <taxon>Pseudomonadati</taxon>
        <taxon>Verrucomicrobiota</taxon>
        <taxon>Opitutia</taxon>
        <taxon>Opitutales</taxon>
        <taxon>Opitutaceae</taxon>
        <taxon>Actomonas</taxon>
    </lineage>
</organism>
<keyword evidence="4 5" id="KW-0808">Transferase</keyword>
<dbReference type="InterPro" id="IPR015813">
    <property type="entry name" value="Pyrv/PenolPyrv_kinase-like_dom"/>
</dbReference>
<keyword evidence="3 5" id="KW-0566">Pantothenate biosynthesis</keyword>
<feature type="binding site" evidence="5">
    <location>
        <position position="85"/>
    </location>
    <ligand>
        <name>3-methyl-2-oxobutanoate</name>
        <dbReference type="ChEBI" id="CHEBI:11851"/>
    </ligand>
</feature>
<reference evidence="6 7" key="1">
    <citation type="submission" date="2021-08" db="EMBL/GenBank/DDBJ databases">
        <authorList>
            <person name="Zhang D."/>
            <person name="Zhang A."/>
            <person name="Wang L."/>
        </authorList>
    </citation>
    <scope>NUCLEOTIDE SEQUENCE [LARGE SCALE GENOMIC DNA]</scope>
    <source>
        <strain evidence="6 7">WL0086</strain>
    </source>
</reference>
<evidence type="ECO:0000256" key="1">
    <source>
        <dbReference type="ARBA" id="ARBA00008676"/>
    </source>
</evidence>
<sequence length="263" mass="27662">MADKKPTPHTLRQRKGGEPIVAITAYDAVMAHYAGEAGVDIILVGDSVGNTVLGLPGTVPVTLDMMVHHSAAVVRAQPPALVVADVPFGEAHFDFRRVLMSCQRLMQEAGVDAVKIEGGRKLAPKIARLVEAGVPVWGHIGLMPQQVKQLGRYKKFGVNDAETAALVADAQALEAAGCFALLLEMVKPEAAKIVTEAVNIPVVGIGAGADCDGQILVFTDALGLTPGYVPGFVQQFADAGAVFRQGLSDYASAVRGRRYPASR</sequence>
<comment type="cofactor">
    <cofactor evidence="5">
        <name>Mg(2+)</name>
        <dbReference type="ChEBI" id="CHEBI:18420"/>
    </cofactor>
    <text evidence="5">Binds 1 Mg(2+) ion per subunit.</text>
</comment>
<feature type="binding site" evidence="5">
    <location>
        <position position="46"/>
    </location>
    <ligand>
        <name>Mg(2+)</name>
        <dbReference type="ChEBI" id="CHEBI:18420"/>
    </ligand>
</feature>
<comment type="function">
    <text evidence="5">Catalyzes the reversible reaction in which hydroxymethyl group from 5,10-methylenetetrahydrofolate is transferred onto alpha-ketoisovalerate to form ketopantoate.</text>
</comment>
<dbReference type="PIRSF" id="PIRSF000388">
    <property type="entry name" value="Pantoate_hydroxy_MeTrfase"/>
    <property type="match status" value="1"/>
</dbReference>
<keyword evidence="5" id="KW-0479">Metal-binding</keyword>
<keyword evidence="5" id="KW-0460">Magnesium</keyword>
<dbReference type="Gene3D" id="3.20.20.60">
    <property type="entry name" value="Phosphoenolpyruvate-binding domains"/>
    <property type="match status" value="1"/>
</dbReference>
<comment type="subcellular location">
    <subcellularLocation>
        <location evidence="5">Cytoplasm</location>
    </subcellularLocation>
</comment>
<dbReference type="NCBIfam" id="TIGR00222">
    <property type="entry name" value="panB"/>
    <property type="match status" value="1"/>
</dbReference>
<keyword evidence="7" id="KW-1185">Reference proteome</keyword>
<dbReference type="HAMAP" id="MF_00156">
    <property type="entry name" value="PanB"/>
    <property type="match status" value="1"/>
</dbReference>
<evidence type="ECO:0000256" key="2">
    <source>
        <dbReference type="ARBA" id="ARBA00011424"/>
    </source>
</evidence>
<evidence type="ECO:0000256" key="5">
    <source>
        <dbReference type="HAMAP-Rule" id="MF_00156"/>
    </source>
</evidence>
<comment type="subunit">
    <text evidence="2 5">Homodecamer; pentamer of dimers.</text>
</comment>
<dbReference type="InterPro" id="IPR003700">
    <property type="entry name" value="Pantoate_hydroxy_MeTrfase"/>
</dbReference>
<dbReference type="NCBIfam" id="NF001452">
    <property type="entry name" value="PRK00311.1"/>
    <property type="match status" value="1"/>
</dbReference>
<dbReference type="PANTHER" id="PTHR20881:SF0">
    <property type="entry name" value="3-METHYL-2-OXOBUTANOATE HYDROXYMETHYLTRANSFERASE"/>
    <property type="match status" value="1"/>
</dbReference>
<dbReference type="Pfam" id="PF02548">
    <property type="entry name" value="Pantoate_transf"/>
    <property type="match status" value="1"/>
</dbReference>
<dbReference type="InterPro" id="IPR040442">
    <property type="entry name" value="Pyrv_kinase-like_dom_sf"/>
</dbReference>
<evidence type="ECO:0000256" key="4">
    <source>
        <dbReference type="ARBA" id="ARBA00022679"/>
    </source>
</evidence>
<gene>
    <name evidence="5 6" type="primary">panB</name>
    <name evidence="6" type="ORF">K1X11_020165</name>
</gene>
<comment type="catalytic activity">
    <reaction evidence="5">
        <text>(6R)-5,10-methylene-5,6,7,8-tetrahydrofolate + 3-methyl-2-oxobutanoate + H2O = 2-dehydropantoate + (6S)-5,6,7,8-tetrahydrofolate</text>
        <dbReference type="Rhea" id="RHEA:11824"/>
        <dbReference type="ChEBI" id="CHEBI:11561"/>
        <dbReference type="ChEBI" id="CHEBI:11851"/>
        <dbReference type="ChEBI" id="CHEBI:15377"/>
        <dbReference type="ChEBI" id="CHEBI:15636"/>
        <dbReference type="ChEBI" id="CHEBI:57453"/>
        <dbReference type="EC" id="2.1.2.11"/>
    </reaction>
</comment>
<evidence type="ECO:0000313" key="6">
    <source>
        <dbReference type="EMBL" id="WRQ87134.1"/>
    </source>
</evidence>
<name>A0ABZ1C5X6_9BACT</name>
<dbReference type="EMBL" id="CP139781">
    <property type="protein sequence ID" value="WRQ87134.1"/>
    <property type="molecule type" value="Genomic_DNA"/>
</dbReference>
<feature type="binding site" evidence="5">
    <location>
        <position position="85"/>
    </location>
    <ligand>
        <name>Mg(2+)</name>
        <dbReference type="ChEBI" id="CHEBI:18420"/>
    </ligand>
</feature>
<dbReference type="SUPFAM" id="SSF51621">
    <property type="entry name" value="Phosphoenolpyruvate/pyruvate domain"/>
    <property type="match status" value="1"/>
</dbReference>